<dbReference type="GeneID" id="87954667"/>
<gene>
    <name evidence="1" type="ORF">IL334_002536</name>
</gene>
<sequence>MSRDSPASTITSAAVEEGNNEIEGLITQLTPRQEERLRTYLDDKLSILESDEKTNNLGSIPSLVKRLSILLQIILQIPPKPPFSSLRISYLLTLTAVIPLYITSLTLLSSGHRTKSDAEREAEGSIREVLDILREVENGWKAVLNGQAWLPPRSSGGRKLGGRGVKVDFGGQVDTTERIRLKSIIISSRSRLIAWSRTYGNFEGSSIRVEQNEASIANEFVATKALEGVRKGGWEEEMTLMWNDLLDILSRDLA</sequence>
<proteinExistence type="predicted"/>
<dbReference type="RefSeq" id="XP_062790331.1">
    <property type="nucleotide sequence ID" value="XM_062934280.1"/>
</dbReference>
<protein>
    <submittedName>
        <fullName evidence="1">Uncharacterized protein</fullName>
    </submittedName>
</protein>
<keyword evidence="2" id="KW-1185">Reference proteome</keyword>
<name>A0ABZ1CV04_9TREE</name>
<organism evidence="1 2">
    <name type="scientific">Kwoniella shivajii</name>
    <dbReference type="NCBI Taxonomy" id="564305"/>
    <lineage>
        <taxon>Eukaryota</taxon>
        <taxon>Fungi</taxon>
        <taxon>Dikarya</taxon>
        <taxon>Basidiomycota</taxon>
        <taxon>Agaricomycotina</taxon>
        <taxon>Tremellomycetes</taxon>
        <taxon>Tremellales</taxon>
        <taxon>Cryptococcaceae</taxon>
        <taxon>Kwoniella</taxon>
    </lineage>
</organism>
<reference evidence="1 2" key="1">
    <citation type="submission" date="2024-01" db="EMBL/GenBank/DDBJ databases">
        <title>Comparative genomics of Cryptococcus and Kwoniella reveals pathogenesis evolution and contrasting modes of karyotype evolution via chromosome fusion or intercentromeric recombination.</title>
        <authorList>
            <person name="Coelho M.A."/>
            <person name="David-Palma M."/>
            <person name="Shea T."/>
            <person name="Bowers K."/>
            <person name="McGinley-Smith S."/>
            <person name="Mohammad A.W."/>
            <person name="Gnirke A."/>
            <person name="Yurkov A.M."/>
            <person name="Nowrousian M."/>
            <person name="Sun S."/>
            <person name="Cuomo C.A."/>
            <person name="Heitman J."/>
        </authorList>
    </citation>
    <scope>NUCLEOTIDE SEQUENCE [LARGE SCALE GENOMIC DNA]</scope>
    <source>
        <strain evidence="1">CBS 11374</strain>
    </source>
</reference>
<accession>A0ABZ1CV04</accession>
<dbReference type="EMBL" id="CP141883">
    <property type="protein sequence ID" value="WRT65591.1"/>
    <property type="molecule type" value="Genomic_DNA"/>
</dbReference>
<dbReference type="Proteomes" id="UP001329825">
    <property type="component" value="Chromosome 3"/>
</dbReference>
<evidence type="ECO:0000313" key="1">
    <source>
        <dbReference type="EMBL" id="WRT65591.1"/>
    </source>
</evidence>
<evidence type="ECO:0000313" key="2">
    <source>
        <dbReference type="Proteomes" id="UP001329825"/>
    </source>
</evidence>